<sequence length="85" mass="10140">MDREPSIWDKKVLGEKFKEQALSNTDRQKLVGQSVNAWRHNARVLLKESLRQASVWQMISENAEDFYAAINPEQKQLRRDWQIRE</sequence>
<reference evidence="1 2" key="1">
    <citation type="journal article" date="2023" name="Int. J. Syst. Evol. Microbiol.">
        <title>The observation of taxonomic boundaries for the 16SrII and 16SrXXV phytoplasmas using genome-based delimitation.</title>
        <authorList>
            <person name="Rodrigues Jardim B."/>
            <person name="Tran-Nguyen L.T.T."/>
            <person name="Gambley C."/>
            <person name="Al-Sadi A.M."/>
            <person name="Al-Subhi A.M."/>
            <person name="Foissac X."/>
            <person name="Salar P."/>
            <person name="Cai H."/>
            <person name="Yang J.Y."/>
            <person name="Davis R."/>
            <person name="Jones L."/>
            <person name="Rodoni B."/>
            <person name="Constable F.E."/>
        </authorList>
    </citation>
    <scope>NUCLEOTIDE SEQUENCE [LARGE SCALE GENOMIC DNA]</scope>
    <source>
        <strain evidence="1">BAWM-OMN-P53</strain>
    </source>
</reference>
<dbReference type="Proteomes" id="UP001170674">
    <property type="component" value="Unassembled WGS sequence"/>
</dbReference>
<evidence type="ECO:0000313" key="2">
    <source>
        <dbReference type="Proteomes" id="UP001170674"/>
    </source>
</evidence>
<name>A0ABT9D2N7_9MOLU</name>
<dbReference type="RefSeq" id="WP_304514783.1">
    <property type="nucleotide sequence ID" value="NZ_JAOSIR010000014.1"/>
</dbReference>
<proteinExistence type="predicted"/>
<accession>A0ABT9D2N7</accession>
<organism evidence="1 2">
    <name type="scientific">Candidatus Phytoplasma crotalariae</name>
    <dbReference type="NCBI Taxonomy" id="2982627"/>
    <lineage>
        <taxon>Bacteria</taxon>
        <taxon>Bacillati</taxon>
        <taxon>Mycoplasmatota</taxon>
        <taxon>Mollicutes</taxon>
        <taxon>Acholeplasmatales</taxon>
        <taxon>Acholeplasmataceae</taxon>
        <taxon>Candidatus Phytoplasma</taxon>
        <taxon>16SrII (Peanut WB group)</taxon>
    </lineage>
</organism>
<dbReference type="EMBL" id="JAOSIR010000014">
    <property type="protein sequence ID" value="MDO8059274.1"/>
    <property type="molecule type" value="Genomic_DNA"/>
</dbReference>
<keyword evidence="2" id="KW-1185">Reference proteome</keyword>
<evidence type="ECO:0000313" key="1">
    <source>
        <dbReference type="EMBL" id="MDO8059274.1"/>
    </source>
</evidence>
<feature type="non-terminal residue" evidence="1">
    <location>
        <position position="85"/>
    </location>
</feature>
<protein>
    <submittedName>
        <fullName evidence="1">Uncharacterized protein</fullName>
    </submittedName>
</protein>
<comment type="caution">
    <text evidence="1">The sequence shown here is derived from an EMBL/GenBank/DDBJ whole genome shotgun (WGS) entry which is preliminary data.</text>
</comment>
<gene>
    <name evidence="1" type="ORF">OC683_01440</name>
</gene>